<evidence type="ECO:0000313" key="2">
    <source>
        <dbReference type="EMBL" id="MED6113359.1"/>
    </source>
</evidence>
<name>A0ABU6QQJ5_9FABA</name>
<organism evidence="2 3">
    <name type="scientific">Stylosanthes scabra</name>
    <dbReference type="NCBI Taxonomy" id="79078"/>
    <lineage>
        <taxon>Eukaryota</taxon>
        <taxon>Viridiplantae</taxon>
        <taxon>Streptophyta</taxon>
        <taxon>Embryophyta</taxon>
        <taxon>Tracheophyta</taxon>
        <taxon>Spermatophyta</taxon>
        <taxon>Magnoliopsida</taxon>
        <taxon>eudicotyledons</taxon>
        <taxon>Gunneridae</taxon>
        <taxon>Pentapetalae</taxon>
        <taxon>rosids</taxon>
        <taxon>fabids</taxon>
        <taxon>Fabales</taxon>
        <taxon>Fabaceae</taxon>
        <taxon>Papilionoideae</taxon>
        <taxon>50 kb inversion clade</taxon>
        <taxon>dalbergioids sensu lato</taxon>
        <taxon>Dalbergieae</taxon>
        <taxon>Pterocarpus clade</taxon>
        <taxon>Stylosanthes</taxon>
    </lineage>
</organism>
<feature type="compositionally biased region" description="Basic and acidic residues" evidence="1">
    <location>
        <begin position="234"/>
        <end position="249"/>
    </location>
</feature>
<feature type="region of interest" description="Disordered" evidence="1">
    <location>
        <begin position="1"/>
        <end position="54"/>
    </location>
</feature>
<feature type="compositionally biased region" description="Basic and acidic residues" evidence="1">
    <location>
        <begin position="21"/>
        <end position="37"/>
    </location>
</feature>
<gene>
    <name evidence="2" type="ORF">PIB30_070036</name>
</gene>
<accession>A0ABU6QQJ5</accession>
<reference evidence="2 3" key="1">
    <citation type="journal article" date="2023" name="Plants (Basel)">
        <title>Bridging the Gap: Combining Genomics and Transcriptomics Approaches to Understand Stylosanthes scabra, an Orphan Legume from the Brazilian Caatinga.</title>
        <authorList>
            <person name="Ferreira-Neto J.R.C."/>
            <person name="da Silva M.D."/>
            <person name="Binneck E."/>
            <person name="de Melo N.F."/>
            <person name="da Silva R.H."/>
            <person name="de Melo A.L.T.M."/>
            <person name="Pandolfi V."/>
            <person name="Bustamante F.O."/>
            <person name="Brasileiro-Vidal A.C."/>
            <person name="Benko-Iseppon A.M."/>
        </authorList>
    </citation>
    <scope>NUCLEOTIDE SEQUENCE [LARGE SCALE GENOMIC DNA]</scope>
    <source>
        <tissue evidence="2">Leaves</tissue>
    </source>
</reference>
<protein>
    <recommendedName>
        <fullName evidence="4">DUF4283 domain-containing protein</fullName>
    </recommendedName>
</protein>
<dbReference type="Proteomes" id="UP001341840">
    <property type="component" value="Unassembled WGS sequence"/>
</dbReference>
<sequence length="294" mass="33249">MGTGSNRDNNGWRKVPPGTDTRSRVMEKGEASKDAKVKNVATGNGNPRQGMGGVEEVAAQQGERKLIRKTELKETEEQRQRILRSIMATRVRPHNVDQLRERLLSEWRGSGPIECRDLGPDKFIITFESLEEKERAAKNPFSCSLFDELRPIWENTICLSRRVWIEIMGMPIQMWSKEAFSKIGVLNGIAFETLLVTVGENKFDVHVREFGWDVFSLQVHLDCDVLRVVGSETSRETSVDEGNSERENVPKTSPELMMEKEVGTPKSGDGGRGNNEMRELMKIWDPLIDCEGQG</sequence>
<dbReference type="EMBL" id="JASCZI010000780">
    <property type="protein sequence ID" value="MED6113359.1"/>
    <property type="molecule type" value="Genomic_DNA"/>
</dbReference>
<feature type="region of interest" description="Disordered" evidence="1">
    <location>
        <begin position="234"/>
        <end position="275"/>
    </location>
</feature>
<proteinExistence type="predicted"/>
<comment type="caution">
    <text evidence="2">The sequence shown here is derived from an EMBL/GenBank/DDBJ whole genome shotgun (WGS) entry which is preliminary data.</text>
</comment>
<evidence type="ECO:0000313" key="3">
    <source>
        <dbReference type="Proteomes" id="UP001341840"/>
    </source>
</evidence>
<evidence type="ECO:0008006" key="4">
    <source>
        <dbReference type="Google" id="ProtNLM"/>
    </source>
</evidence>
<evidence type="ECO:0000256" key="1">
    <source>
        <dbReference type="SAM" id="MobiDB-lite"/>
    </source>
</evidence>
<keyword evidence="3" id="KW-1185">Reference proteome</keyword>